<keyword evidence="2" id="KW-1185">Reference proteome</keyword>
<comment type="caution">
    <text evidence="1">The sequence shown here is derived from an EMBL/GenBank/DDBJ whole genome shotgun (WGS) entry which is preliminary data.</text>
</comment>
<dbReference type="EMBL" id="VSRR010058980">
    <property type="protein sequence ID" value="MPC82149.1"/>
    <property type="molecule type" value="Genomic_DNA"/>
</dbReference>
<name>A0A5B7IJI6_PORTR</name>
<dbReference type="OrthoDB" id="6372205at2759"/>
<gene>
    <name evidence="1" type="ORF">E2C01_076795</name>
</gene>
<sequence>MGENSLVFDHPGKTSKLESWTVGWMERRSIVVKNGSHLDLSNIVAVELPGDLLSGLSSSLIYVRPPPVSVDMQSPFTVSDSHISTHCRTIPYYLQICDFSSAPGY</sequence>
<evidence type="ECO:0000313" key="2">
    <source>
        <dbReference type="Proteomes" id="UP000324222"/>
    </source>
</evidence>
<organism evidence="1 2">
    <name type="scientific">Portunus trituberculatus</name>
    <name type="common">Swimming crab</name>
    <name type="synonym">Neptunus trituberculatus</name>
    <dbReference type="NCBI Taxonomy" id="210409"/>
    <lineage>
        <taxon>Eukaryota</taxon>
        <taxon>Metazoa</taxon>
        <taxon>Ecdysozoa</taxon>
        <taxon>Arthropoda</taxon>
        <taxon>Crustacea</taxon>
        <taxon>Multicrustacea</taxon>
        <taxon>Malacostraca</taxon>
        <taxon>Eumalacostraca</taxon>
        <taxon>Eucarida</taxon>
        <taxon>Decapoda</taxon>
        <taxon>Pleocyemata</taxon>
        <taxon>Brachyura</taxon>
        <taxon>Eubrachyura</taxon>
        <taxon>Portunoidea</taxon>
        <taxon>Portunidae</taxon>
        <taxon>Portuninae</taxon>
        <taxon>Portunus</taxon>
    </lineage>
</organism>
<reference evidence="1 2" key="1">
    <citation type="submission" date="2019-05" db="EMBL/GenBank/DDBJ databases">
        <title>Another draft genome of Portunus trituberculatus and its Hox gene families provides insights of decapod evolution.</title>
        <authorList>
            <person name="Jeong J.-H."/>
            <person name="Song I."/>
            <person name="Kim S."/>
            <person name="Choi T."/>
            <person name="Kim D."/>
            <person name="Ryu S."/>
            <person name="Kim W."/>
        </authorList>
    </citation>
    <scope>NUCLEOTIDE SEQUENCE [LARGE SCALE GENOMIC DNA]</scope>
    <source>
        <tissue evidence="1">Muscle</tissue>
    </source>
</reference>
<protein>
    <submittedName>
        <fullName evidence="1">Uncharacterized protein</fullName>
    </submittedName>
</protein>
<dbReference type="AlphaFoldDB" id="A0A5B7IJI6"/>
<proteinExistence type="predicted"/>
<accession>A0A5B7IJI6</accession>
<dbReference type="Proteomes" id="UP000324222">
    <property type="component" value="Unassembled WGS sequence"/>
</dbReference>
<evidence type="ECO:0000313" key="1">
    <source>
        <dbReference type="EMBL" id="MPC82149.1"/>
    </source>
</evidence>